<evidence type="ECO:0000256" key="1">
    <source>
        <dbReference type="SAM" id="MobiDB-lite"/>
    </source>
</evidence>
<dbReference type="Pfam" id="PF06985">
    <property type="entry name" value="HET"/>
    <property type="match status" value="1"/>
</dbReference>
<reference evidence="3 4" key="1">
    <citation type="submission" date="2018-12" db="EMBL/GenBank/DDBJ databases">
        <title>Draft genome sequence of Xylaria grammica IHI A82.</title>
        <authorList>
            <person name="Buettner E."/>
            <person name="Kellner H."/>
        </authorList>
    </citation>
    <scope>NUCLEOTIDE SEQUENCE [LARGE SCALE GENOMIC DNA]</scope>
    <source>
        <strain evidence="3 4">IHI A82</strain>
    </source>
</reference>
<keyword evidence="4" id="KW-1185">Reference proteome</keyword>
<dbReference type="STRING" id="363999.A0A439CS41"/>
<dbReference type="AlphaFoldDB" id="A0A439CS41"/>
<feature type="region of interest" description="Disordered" evidence="1">
    <location>
        <begin position="74"/>
        <end position="105"/>
    </location>
</feature>
<evidence type="ECO:0000313" key="4">
    <source>
        <dbReference type="Proteomes" id="UP000286045"/>
    </source>
</evidence>
<sequence>MEQENVRLLGDLVAQGFSTPHACQHCQPVLTISTDVYGLAHEEEIADIQSHAAECPFMCAVNEKIVSLQYEAAGKGPNSARPNHEKPLLTRPRGWDGEMGSSRPTLEESKARLRVYFSKHASGRDSVSQLVKLNIQLTIVLYRESHNGLAEVSYWMTFFILKLPDQSLAKNNEIGTFPINPDPGSAKSFELNRKWMADCKANHDCGLVSLPNSMPKRLLRLQKGLGTPSIIVSLTETSVNQKVHYVALSYCWGSRPQKLMLTKDNYTRIQAGLLATEMEPAIQDAIRVANELEFSYIWIDALCILQDDVADKAFEINRMSEIYGNATVTIIASRSSSVREGILQPRPKLGSSAPDRVFRATYEPAETSEKSESVILVPAFEEKPESWDSRAWTLQERLFSRRIIKYGTLYTTWVCHGRDGNSIRSTSDGWTGVHGVVQGGNWQDKNGVIEKEELMIDTCKVIQSIGKLSRETVLKEWRELVEVYARRNLSVPLDRLPAMSSIAKKFGSALQDDYLAGHWRSNFPLDLMWLSGGMPPPAQTRANKRPTWSWATVPRAAMSMIPLESPVADDNFSVLEAKTEPVIAEAPFGAVKSGQLRLRGYLAPVDLRLLYDLEFSGKYKKNSLEEELKRDPLKKASPEYISRSALTLLLDYPDEIHWNVETMQQQGFPHPAYFLVMIRHGGGPAGLILVRGETGTFTRAGIFSYDKSSFQKRREEDDTDYATRYQTALQRFWGDTVEELTIE</sequence>
<evidence type="ECO:0000259" key="2">
    <source>
        <dbReference type="Pfam" id="PF06985"/>
    </source>
</evidence>
<evidence type="ECO:0000313" key="3">
    <source>
        <dbReference type="EMBL" id="RWA04999.1"/>
    </source>
</evidence>
<feature type="domain" description="Heterokaryon incompatibility" evidence="2">
    <location>
        <begin position="245"/>
        <end position="396"/>
    </location>
</feature>
<feature type="compositionally biased region" description="Basic and acidic residues" evidence="1">
    <location>
        <begin position="82"/>
        <end position="96"/>
    </location>
</feature>
<dbReference type="Proteomes" id="UP000286045">
    <property type="component" value="Unassembled WGS sequence"/>
</dbReference>
<name>A0A439CS41_9PEZI</name>
<protein>
    <recommendedName>
        <fullName evidence="2">Heterokaryon incompatibility domain-containing protein</fullName>
    </recommendedName>
</protein>
<comment type="caution">
    <text evidence="3">The sequence shown here is derived from an EMBL/GenBank/DDBJ whole genome shotgun (WGS) entry which is preliminary data.</text>
</comment>
<organism evidence="3 4">
    <name type="scientific">Xylaria grammica</name>
    <dbReference type="NCBI Taxonomy" id="363999"/>
    <lineage>
        <taxon>Eukaryota</taxon>
        <taxon>Fungi</taxon>
        <taxon>Dikarya</taxon>
        <taxon>Ascomycota</taxon>
        <taxon>Pezizomycotina</taxon>
        <taxon>Sordariomycetes</taxon>
        <taxon>Xylariomycetidae</taxon>
        <taxon>Xylariales</taxon>
        <taxon>Xylariaceae</taxon>
        <taxon>Xylaria</taxon>
    </lineage>
</organism>
<dbReference type="PANTHER" id="PTHR33112:SF16">
    <property type="entry name" value="HETEROKARYON INCOMPATIBILITY DOMAIN-CONTAINING PROTEIN"/>
    <property type="match status" value="1"/>
</dbReference>
<proteinExistence type="predicted"/>
<dbReference type="PANTHER" id="PTHR33112">
    <property type="entry name" value="DOMAIN PROTEIN, PUTATIVE-RELATED"/>
    <property type="match status" value="1"/>
</dbReference>
<dbReference type="EMBL" id="RYZI01000490">
    <property type="protein sequence ID" value="RWA04999.1"/>
    <property type="molecule type" value="Genomic_DNA"/>
</dbReference>
<dbReference type="InterPro" id="IPR010730">
    <property type="entry name" value="HET"/>
</dbReference>
<gene>
    <name evidence="3" type="ORF">EKO27_g10102</name>
</gene>
<accession>A0A439CS41</accession>